<evidence type="ECO:0000256" key="2">
    <source>
        <dbReference type="SAM" id="MobiDB-lite"/>
    </source>
</evidence>
<name>A0A6J1EUF6_CUCMO</name>
<dbReference type="RefSeq" id="XP_022931509.1">
    <property type="nucleotide sequence ID" value="XM_023075741.1"/>
</dbReference>
<dbReference type="Proteomes" id="UP000504609">
    <property type="component" value="Unplaced"/>
</dbReference>
<dbReference type="PANTHER" id="PTHR33178:SF5">
    <property type="entry name" value="EXPRESSED PROTEIN"/>
    <property type="match status" value="1"/>
</dbReference>
<proteinExistence type="predicted"/>
<dbReference type="SUPFAM" id="SSF54909">
    <property type="entry name" value="Dimeric alpha+beta barrel"/>
    <property type="match status" value="2"/>
</dbReference>
<dbReference type="Pfam" id="PF07876">
    <property type="entry name" value="Dabb"/>
    <property type="match status" value="2"/>
</dbReference>
<protein>
    <submittedName>
        <fullName evidence="5 6">Stress-response A/B barrel domain-containing protein UP3</fullName>
    </submittedName>
</protein>
<keyword evidence="4" id="KW-1185">Reference proteome</keyword>
<evidence type="ECO:0000313" key="5">
    <source>
        <dbReference type="RefSeq" id="XP_022931509.1"/>
    </source>
</evidence>
<dbReference type="PROSITE" id="PS51502">
    <property type="entry name" value="S_R_A_B_BARREL"/>
    <property type="match status" value="2"/>
</dbReference>
<dbReference type="GeneID" id="111437663"/>
<feature type="domain" description="Stress-response A/B barrel" evidence="3">
    <location>
        <begin position="68"/>
        <end position="161"/>
    </location>
</feature>
<gene>
    <name evidence="5 6" type="primary">LOC111437663</name>
</gene>
<evidence type="ECO:0000313" key="6">
    <source>
        <dbReference type="RefSeq" id="XP_022931510.1"/>
    </source>
</evidence>
<dbReference type="RefSeq" id="XP_022931510.1">
    <property type="nucleotide sequence ID" value="XM_023075742.1"/>
</dbReference>
<comment type="subunit">
    <text evidence="1">Homodimer.</text>
</comment>
<evidence type="ECO:0000259" key="3">
    <source>
        <dbReference type="PROSITE" id="PS51502"/>
    </source>
</evidence>
<dbReference type="PANTHER" id="PTHR33178">
    <property type="match status" value="1"/>
</dbReference>
<feature type="region of interest" description="Disordered" evidence="2">
    <location>
        <begin position="31"/>
        <end position="63"/>
    </location>
</feature>
<evidence type="ECO:0000256" key="1">
    <source>
        <dbReference type="ARBA" id="ARBA00011738"/>
    </source>
</evidence>
<dbReference type="KEGG" id="cmos:111437663"/>
<dbReference type="AlphaFoldDB" id="A0A6J1EUF6"/>
<dbReference type="InterPro" id="IPR011008">
    <property type="entry name" value="Dimeric_a/b-barrel"/>
</dbReference>
<reference evidence="5 6" key="1">
    <citation type="submission" date="2025-04" db="UniProtKB">
        <authorList>
            <consortium name="RefSeq"/>
        </authorList>
    </citation>
    <scope>IDENTIFICATION</scope>
    <source>
        <tissue evidence="5 6">Young leaves</tissue>
    </source>
</reference>
<sequence length="287" mass="33081">MLIQAHSPNPHVFFLPRSPSTSRHFSVHVSHSRGLKAPMGRRNEPLSRISASGEHSPTTNSGKKRKVFEHISLLKARENISEEEENDLLDYLYTTQYQMRGIVAVSLGRACGQNSESYTHGVYMRFQRKEDLEKFYVNPFYSRVLNEHVMPYCHGLIHVDYESEVEDDMLPIFRKGEEFNYGVEFVLLIKFLQDSFGKPLEDALNSLEQLAIDNPSLIVQFTQGLNFNPSCKEFTHGVVIRFRSIEAFEMFTGSSDYKDMWRSKFQPIIQKTVSLHFSVDPVGTEIM</sequence>
<dbReference type="Gene3D" id="3.30.70.100">
    <property type="match status" value="2"/>
</dbReference>
<dbReference type="InterPro" id="IPR013097">
    <property type="entry name" value="Dabb"/>
</dbReference>
<feature type="compositionally biased region" description="Polar residues" evidence="2">
    <location>
        <begin position="49"/>
        <end position="61"/>
    </location>
</feature>
<evidence type="ECO:0000313" key="4">
    <source>
        <dbReference type="Proteomes" id="UP000504609"/>
    </source>
</evidence>
<feature type="domain" description="Stress-response A/B barrel" evidence="3">
    <location>
        <begin position="183"/>
        <end position="277"/>
    </location>
</feature>
<dbReference type="SMART" id="SM00886">
    <property type="entry name" value="Dabb"/>
    <property type="match status" value="2"/>
</dbReference>
<organism evidence="4 5">
    <name type="scientific">Cucurbita moschata</name>
    <name type="common">Winter crookneck squash</name>
    <name type="synonym">Cucurbita pepo var. moschata</name>
    <dbReference type="NCBI Taxonomy" id="3662"/>
    <lineage>
        <taxon>Eukaryota</taxon>
        <taxon>Viridiplantae</taxon>
        <taxon>Streptophyta</taxon>
        <taxon>Embryophyta</taxon>
        <taxon>Tracheophyta</taxon>
        <taxon>Spermatophyta</taxon>
        <taxon>Magnoliopsida</taxon>
        <taxon>eudicotyledons</taxon>
        <taxon>Gunneridae</taxon>
        <taxon>Pentapetalae</taxon>
        <taxon>rosids</taxon>
        <taxon>fabids</taxon>
        <taxon>Cucurbitales</taxon>
        <taxon>Cucurbitaceae</taxon>
        <taxon>Cucurbiteae</taxon>
        <taxon>Cucurbita</taxon>
    </lineage>
</organism>
<accession>A0A6J1EUF6</accession>
<dbReference type="InterPro" id="IPR044662">
    <property type="entry name" value="HS1/DABB1-like"/>
</dbReference>